<dbReference type="RefSeq" id="YP_009190711.1">
    <property type="nucleotide sequence ID" value="NC_028686.1"/>
</dbReference>
<dbReference type="EMBL" id="KT239446">
    <property type="protein sequence ID" value="AKY02001.1"/>
    <property type="molecule type" value="Genomic_DNA"/>
</dbReference>
<dbReference type="Proteomes" id="UP000204179">
    <property type="component" value="Segment"/>
</dbReference>
<protein>
    <submittedName>
        <fullName evidence="1">Uncharacterized protein</fullName>
    </submittedName>
</protein>
<dbReference type="GeneID" id="26518545"/>
<evidence type="ECO:0000313" key="2">
    <source>
        <dbReference type="Proteomes" id="UP000204179"/>
    </source>
</evidence>
<evidence type="ECO:0000313" key="1">
    <source>
        <dbReference type="EMBL" id="AKY02001.1"/>
    </source>
</evidence>
<sequence length="122" mass="14141">MNIFIGVSNDVNAITVKLSLDGPVNLALGLSSCAKRDLMINADFAYAFDERKGMWVWIKYRYDTLLKYEYFSERDIQEIIAYHSGCKINKLRQVTPLTADTNVEQLVLDFKQICQAKYDERF</sequence>
<organism evidence="1 2">
    <name type="scientific">Klebsiella phage JD18</name>
    <dbReference type="NCBI Taxonomy" id="1698360"/>
    <lineage>
        <taxon>Viruses</taxon>
        <taxon>Duplodnaviria</taxon>
        <taxon>Heunggongvirae</taxon>
        <taxon>Uroviricota</taxon>
        <taxon>Caudoviricetes</taxon>
        <taxon>Pantevenvirales</taxon>
        <taxon>Straboviridae</taxon>
        <taxon>Tevenvirinae</taxon>
        <taxon>Jiaodavirus</taxon>
        <taxon>Jiaodavirus jd18</taxon>
    </lineage>
</organism>
<name>A0A0K1Y5E3_9CAUD</name>
<keyword evidence="2" id="KW-1185">Reference proteome</keyword>
<proteinExistence type="predicted"/>
<gene>
    <name evidence="1" type="ORF">JD18_130</name>
</gene>
<accession>A0A0K1Y5E3</accession>
<reference evidence="1 2" key="1">
    <citation type="submission" date="2015-07" db="EMBL/GenBank/DDBJ databases">
        <title>Isolation and characterization of JD18-a novel lytic bacteriophage for Klebsiella pneumoniae.</title>
        <authorList>
            <person name="Fan J."/>
            <person name="Zhang X."/>
            <person name="Guo X."/>
            <person name="He P."/>
            <person name="Zhang Y."/>
        </authorList>
    </citation>
    <scope>NUCLEOTIDE SEQUENCE [LARGE SCALE GENOMIC DNA]</scope>
</reference>
<dbReference type="KEGG" id="vg:26518545"/>